<comment type="caution">
    <text evidence="5">The sequence shown here is derived from an EMBL/GenBank/DDBJ whole genome shotgun (WGS) entry which is preliminary data.</text>
</comment>
<dbReference type="SUPFAM" id="SSF46689">
    <property type="entry name" value="Homeodomain-like"/>
    <property type="match status" value="2"/>
</dbReference>
<evidence type="ECO:0000313" key="6">
    <source>
        <dbReference type="Proteomes" id="UP001145069"/>
    </source>
</evidence>
<sequence length="312" mass="36393">MSEKDFPFWINHKIHTDRNLPPIHGHDFVEVVYVTDGEAEHIFEGELYHVSAGDVFIINPGEVHTYKLKEDSQLSIINCLFMPTLFDEVWLRGLGISESMDYFYVHPFLDKSERFHRCLNLRGQEAEETYRLLQNMINEFESKRNGYATLIRLQLVQLLVQLSRMYQKVNGDSRQTNVKSEERKTFIQRICGYLERHYDQKLTLTILSELFNISSRHLNRIFKEETGKTVIEFVHQVRINRAKKLLTESDAKIICIAMDVGYDDPAFFTRLFSRMVGCSPGKYREKINGNVVVNGITLDETSVTESHIQTIC</sequence>
<dbReference type="Pfam" id="PF02311">
    <property type="entry name" value="AraC_binding"/>
    <property type="match status" value="1"/>
</dbReference>
<accession>A0A9X3WEG2</accession>
<dbReference type="RefSeq" id="WP_272444894.1">
    <property type="nucleotide sequence ID" value="NZ_JAMQKC010000002.1"/>
</dbReference>
<organism evidence="5 6">
    <name type="scientific">Aquibacillus salsiterrae</name>
    <dbReference type="NCBI Taxonomy" id="2950439"/>
    <lineage>
        <taxon>Bacteria</taxon>
        <taxon>Bacillati</taxon>
        <taxon>Bacillota</taxon>
        <taxon>Bacilli</taxon>
        <taxon>Bacillales</taxon>
        <taxon>Bacillaceae</taxon>
        <taxon>Aquibacillus</taxon>
    </lineage>
</organism>
<keyword evidence="3" id="KW-0804">Transcription</keyword>
<dbReference type="PROSITE" id="PS01124">
    <property type="entry name" value="HTH_ARAC_FAMILY_2"/>
    <property type="match status" value="1"/>
</dbReference>
<evidence type="ECO:0000313" key="5">
    <source>
        <dbReference type="EMBL" id="MDC3415919.1"/>
    </source>
</evidence>
<evidence type="ECO:0000256" key="3">
    <source>
        <dbReference type="ARBA" id="ARBA00023163"/>
    </source>
</evidence>
<keyword evidence="6" id="KW-1185">Reference proteome</keyword>
<gene>
    <name evidence="5" type="ORF">NC799_03220</name>
</gene>
<dbReference type="InterPro" id="IPR018062">
    <property type="entry name" value="HTH_AraC-typ_CS"/>
</dbReference>
<feature type="domain" description="HTH araC/xylS-type" evidence="4">
    <location>
        <begin position="188"/>
        <end position="286"/>
    </location>
</feature>
<proteinExistence type="predicted"/>
<dbReference type="GO" id="GO:0043565">
    <property type="term" value="F:sequence-specific DNA binding"/>
    <property type="evidence" value="ECO:0007669"/>
    <property type="project" value="InterPro"/>
</dbReference>
<dbReference type="EMBL" id="JAMQKC010000002">
    <property type="protein sequence ID" value="MDC3415919.1"/>
    <property type="molecule type" value="Genomic_DNA"/>
</dbReference>
<dbReference type="PROSITE" id="PS00041">
    <property type="entry name" value="HTH_ARAC_FAMILY_1"/>
    <property type="match status" value="1"/>
</dbReference>
<dbReference type="InterPro" id="IPR037923">
    <property type="entry name" value="HTH-like"/>
</dbReference>
<dbReference type="Proteomes" id="UP001145069">
    <property type="component" value="Unassembled WGS sequence"/>
</dbReference>
<dbReference type="SUPFAM" id="SSF51215">
    <property type="entry name" value="Regulatory protein AraC"/>
    <property type="match status" value="1"/>
</dbReference>
<dbReference type="PRINTS" id="PR00032">
    <property type="entry name" value="HTHARAC"/>
</dbReference>
<reference evidence="5" key="1">
    <citation type="submission" date="2022-06" db="EMBL/GenBank/DDBJ databases">
        <title>Aquibacillus sp. a new bacterium isolated from soil saline samples.</title>
        <authorList>
            <person name="Galisteo C."/>
            <person name="De La Haba R."/>
            <person name="Sanchez-Porro C."/>
            <person name="Ventosa A."/>
        </authorList>
    </citation>
    <scope>NUCLEOTIDE SEQUENCE</scope>
    <source>
        <strain evidence="5">3ASR75-54</strain>
    </source>
</reference>
<dbReference type="Gene3D" id="2.60.120.10">
    <property type="entry name" value="Jelly Rolls"/>
    <property type="match status" value="1"/>
</dbReference>
<dbReference type="InterPro" id="IPR018060">
    <property type="entry name" value="HTH_AraC"/>
</dbReference>
<dbReference type="SMART" id="SM00342">
    <property type="entry name" value="HTH_ARAC"/>
    <property type="match status" value="1"/>
</dbReference>
<dbReference type="PANTHER" id="PTHR43280:SF28">
    <property type="entry name" value="HTH-TYPE TRANSCRIPTIONAL ACTIVATOR RHAS"/>
    <property type="match status" value="1"/>
</dbReference>
<evidence type="ECO:0000259" key="4">
    <source>
        <dbReference type="PROSITE" id="PS01124"/>
    </source>
</evidence>
<dbReference type="GO" id="GO:0003700">
    <property type="term" value="F:DNA-binding transcription factor activity"/>
    <property type="evidence" value="ECO:0007669"/>
    <property type="project" value="InterPro"/>
</dbReference>
<protein>
    <submittedName>
        <fullName evidence="5">AraC family transcriptional regulator</fullName>
    </submittedName>
</protein>
<evidence type="ECO:0000256" key="1">
    <source>
        <dbReference type="ARBA" id="ARBA00023015"/>
    </source>
</evidence>
<keyword evidence="2" id="KW-0238">DNA-binding</keyword>
<dbReference type="InterPro" id="IPR003313">
    <property type="entry name" value="AraC-bd"/>
</dbReference>
<evidence type="ECO:0000256" key="2">
    <source>
        <dbReference type="ARBA" id="ARBA00023125"/>
    </source>
</evidence>
<dbReference type="Pfam" id="PF12833">
    <property type="entry name" value="HTH_18"/>
    <property type="match status" value="1"/>
</dbReference>
<dbReference type="PANTHER" id="PTHR43280">
    <property type="entry name" value="ARAC-FAMILY TRANSCRIPTIONAL REGULATOR"/>
    <property type="match status" value="1"/>
</dbReference>
<dbReference type="InterPro" id="IPR014710">
    <property type="entry name" value="RmlC-like_jellyroll"/>
</dbReference>
<dbReference type="InterPro" id="IPR009057">
    <property type="entry name" value="Homeodomain-like_sf"/>
</dbReference>
<dbReference type="InterPro" id="IPR020449">
    <property type="entry name" value="Tscrpt_reg_AraC-type_HTH"/>
</dbReference>
<dbReference type="AlphaFoldDB" id="A0A9X3WEG2"/>
<name>A0A9X3WEG2_9BACI</name>
<dbReference type="Gene3D" id="1.10.10.60">
    <property type="entry name" value="Homeodomain-like"/>
    <property type="match status" value="2"/>
</dbReference>
<keyword evidence="1" id="KW-0805">Transcription regulation</keyword>